<evidence type="ECO:0000313" key="3">
    <source>
        <dbReference type="EMBL" id="MDN3204617.1"/>
    </source>
</evidence>
<keyword evidence="1" id="KW-1133">Transmembrane helix</keyword>
<dbReference type="Gene3D" id="3.40.710.10">
    <property type="entry name" value="DD-peptidase/beta-lactamase superfamily"/>
    <property type="match status" value="1"/>
</dbReference>
<accession>A0ABT7YDM6</accession>
<proteinExistence type="predicted"/>
<dbReference type="EC" id="3.1.1.103" evidence="3"/>
<protein>
    <submittedName>
        <fullName evidence="3">Serine hydrolase domain-containing protein</fullName>
        <ecNumber evidence="3">3.1.1.103</ecNumber>
    </submittedName>
</protein>
<dbReference type="Proteomes" id="UP001171916">
    <property type="component" value="Unassembled WGS sequence"/>
</dbReference>
<dbReference type="PANTHER" id="PTHR43283">
    <property type="entry name" value="BETA-LACTAMASE-RELATED"/>
    <property type="match status" value="1"/>
</dbReference>
<reference evidence="3" key="1">
    <citation type="submission" date="2023-06" db="EMBL/GenBank/DDBJ databases">
        <title>Robiginitalea aurantiacus sp. nov. and Algoriphagus sediminis sp. nov., isolated from coastal sediment.</title>
        <authorList>
            <person name="Zhou Z.Y."/>
            <person name="An J."/>
            <person name="Jia Y.W."/>
            <person name="Du Z.J."/>
        </authorList>
    </citation>
    <scope>NUCLEOTIDE SEQUENCE</scope>
    <source>
        <strain evidence="3">C2-7</strain>
    </source>
</reference>
<dbReference type="PROSITE" id="PS51257">
    <property type="entry name" value="PROKAR_LIPOPROTEIN"/>
    <property type="match status" value="1"/>
</dbReference>
<feature type="transmembrane region" description="Helical" evidence="1">
    <location>
        <begin position="339"/>
        <end position="360"/>
    </location>
</feature>
<evidence type="ECO:0000256" key="1">
    <source>
        <dbReference type="SAM" id="Phobius"/>
    </source>
</evidence>
<gene>
    <name evidence="3" type="ORF">QVH07_10680</name>
</gene>
<evidence type="ECO:0000313" key="4">
    <source>
        <dbReference type="Proteomes" id="UP001171916"/>
    </source>
</evidence>
<dbReference type="PANTHER" id="PTHR43283:SF18">
    <property type="match status" value="1"/>
</dbReference>
<dbReference type="GO" id="GO:0016787">
    <property type="term" value="F:hydrolase activity"/>
    <property type="evidence" value="ECO:0007669"/>
    <property type="project" value="UniProtKB-KW"/>
</dbReference>
<keyword evidence="3" id="KW-0378">Hydrolase</keyword>
<dbReference type="InterPro" id="IPR012338">
    <property type="entry name" value="Beta-lactam/transpept-like"/>
</dbReference>
<keyword evidence="1" id="KW-0812">Transmembrane</keyword>
<feature type="domain" description="Beta-lactamase-related" evidence="2">
    <location>
        <begin position="45"/>
        <end position="321"/>
    </location>
</feature>
<keyword evidence="1" id="KW-0472">Membrane</keyword>
<comment type="caution">
    <text evidence="3">The sequence shown here is derived from an EMBL/GenBank/DDBJ whole genome shotgun (WGS) entry which is preliminary data.</text>
</comment>
<dbReference type="RefSeq" id="WP_290000265.1">
    <property type="nucleotide sequence ID" value="NZ_JAUEPH010000004.1"/>
</dbReference>
<name>A0ABT7YDM6_9BACT</name>
<evidence type="ECO:0000259" key="2">
    <source>
        <dbReference type="Pfam" id="PF00144"/>
    </source>
</evidence>
<dbReference type="EMBL" id="JAUEPH010000004">
    <property type="protein sequence ID" value="MDN3204617.1"/>
    <property type="molecule type" value="Genomic_DNA"/>
</dbReference>
<organism evidence="3 4">
    <name type="scientific">Algoriphagus sediminis</name>
    <dbReference type="NCBI Taxonomy" id="3057113"/>
    <lineage>
        <taxon>Bacteria</taxon>
        <taxon>Pseudomonadati</taxon>
        <taxon>Bacteroidota</taxon>
        <taxon>Cytophagia</taxon>
        <taxon>Cytophagales</taxon>
        <taxon>Cyclobacteriaceae</taxon>
        <taxon>Algoriphagus</taxon>
    </lineage>
</organism>
<sequence>MKNFHQSFLFCLGSVLLLLGGSSCSSESENSVKTIIGWNIDKGDLDEYFEGQLAGREEKSLSLGLINNGELVYTYHQGVIEEGSKTAASDSTRFLLNSGSRPILFYFAMTLVEDGSLDLDKPLSEYIEMAEVVNDSGLEGITTRSVIANKTGLEMLSSAGQDGIVGYKIKPGKESSDAEIGLNYLMEAIMEVEKVGFDQLDSVFQQKVAMPLGMSKTQLITSSDAFNTDHQFNLQSNLIDYSKWMSGVMNGVGLSEENMNNLLNPIERDEKSDNSDLSKMKVGDYEFYTNTGLSDGFSNYVTFDRNIDWGLLAFSKSNYAAEVGFTGMLYLIVGSKINLIITLVSLSLLALTFGFFYGLYRLYKFIMS</sequence>
<dbReference type="Pfam" id="PF00144">
    <property type="entry name" value="Beta-lactamase"/>
    <property type="match status" value="1"/>
</dbReference>
<dbReference type="InterPro" id="IPR050789">
    <property type="entry name" value="Diverse_Enzym_Activities"/>
</dbReference>
<dbReference type="InterPro" id="IPR001466">
    <property type="entry name" value="Beta-lactam-related"/>
</dbReference>
<keyword evidence="4" id="KW-1185">Reference proteome</keyword>
<dbReference type="SUPFAM" id="SSF56601">
    <property type="entry name" value="beta-lactamase/transpeptidase-like"/>
    <property type="match status" value="1"/>
</dbReference>